<keyword evidence="2" id="KW-0611">Plant defense</keyword>
<dbReference type="Proteomes" id="UP000077755">
    <property type="component" value="Chromosome 1"/>
</dbReference>
<dbReference type="PANTHER" id="PTHR31241:SF62">
    <property type="entry name" value="DEHYDRATION-RESPONSIVE ELEMENT-BINDING PROTEIN 2D"/>
    <property type="match status" value="1"/>
</dbReference>
<evidence type="ECO:0000256" key="4">
    <source>
        <dbReference type="ARBA" id="ARBA00023016"/>
    </source>
</evidence>
<keyword evidence="7" id="KW-0804">Transcription</keyword>
<dbReference type="GO" id="GO:0005634">
    <property type="term" value="C:nucleus"/>
    <property type="evidence" value="ECO:0007669"/>
    <property type="project" value="UniProtKB-SubCell"/>
</dbReference>
<proteinExistence type="inferred from homology"/>
<keyword evidence="4" id="KW-0346">Stress response</keyword>
<evidence type="ECO:0000256" key="7">
    <source>
        <dbReference type="ARBA" id="ARBA00023163"/>
    </source>
</evidence>
<dbReference type="KEGG" id="dcr:108222181"/>
<dbReference type="PROSITE" id="PS51032">
    <property type="entry name" value="AP2_ERF"/>
    <property type="match status" value="1"/>
</dbReference>
<comment type="subcellular location">
    <subcellularLocation>
        <location evidence="1">Nucleus</location>
    </subcellularLocation>
</comment>
<evidence type="ECO:0000256" key="6">
    <source>
        <dbReference type="ARBA" id="ARBA00023159"/>
    </source>
</evidence>
<evidence type="ECO:0000256" key="5">
    <source>
        <dbReference type="ARBA" id="ARBA00023125"/>
    </source>
</evidence>
<evidence type="ECO:0000256" key="3">
    <source>
        <dbReference type="ARBA" id="ARBA00023015"/>
    </source>
</evidence>
<dbReference type="EMBL" id="CP093343">
    <property type="protein sequence ID" value="WOG83609.1"/>
    <property type="molecule type" value="Genomic_DNA"/>
</dbReference>
<dbReference type="FunFam" id="3.30.730.10:FF:000001">
    <property type="entry name" value="Ethylene-responsive transcription factor 2"/>
    <property type="match status" value="1"/>
</dbReference>
<dbReference type="SMART" id="SM00380">
    <property type="entry name" value="AP2"/>
    <property type="match status" value="1"/>
</dbReference>
<evidence type="ECO:0000313" key="12">
    <source>
        <dbReference type="EMBL" id="WOG83609.1"/>
    </source>
</evidence>
<dbReference type="GO" id="GO:0003700">
    <property type="term" value="F:DNA-binding transcription factor activity"/>
    <property type="evidence" value="ECO:0007669"/>
    <property type="project" value="InterPro"/>
</dbReference>
<dbReference type="PRINTS" id="PR00367">
    <property type="entry name" value="ETHRSPELEMNT"/>
</dbReference>
<dbReference type="Pfam" id="PF00847">
    <property type="entry name" value="AP2"/>
    <property type="match status" value="1"/>
</dbReference>
<reference evidence="12" key="2">
    <citation type="submission" date="2022-03" db="EMBL/GenBank/DDBJ databases">
        <title>Draft title - Genomic analysis of global carrot germplasm unveils the trajectory of domestication and the origin of high carotenoid orange carrot.</title>
        <authorList>
            <person name="Iorizzo M."/>
            <person name="Ellison S."/>
            <person name="Senalik D."/>
            <person name="Macko-Podgorni A."/>
            <person name="Grzebelus D."/>
            <person name="Bostan H."/>
            <person name="Rolling W."/>
            <person name="Curaba J."/>
            <person name="Simon P."/>
        </authorList>
    </citation>
    <scope>NUCLEOTIDE SEQUENCE</scope>
    <source>
        <tissue evidence="12">Leaf</tissue>
    </source>
</reference>
<dbReference type="Gene3D" id="3.30.730.10">
    <property type="entry name" value="AP2/ERF domain"/>
    <property type="match status" value="1"/>
</dbReference>
<dbReference type="InterPro" id="IPR016177">
    <property type="entry name" value="DNA-bd_dom_sf"/>
</dbReference>
<keyword evidence="6" id="KW-0010">Activator</keyword>
<accession>A0AAF1AHA3</accession>
<feature type="region of interest" description="Disordered" evidence="10">
    <location>
        <begin position="1"/>
        <end position="28"/>
    </location>
</feature>
<dbReference type="GO" id="GO:0045893">
    <property type="term" value="P:positive regulation of DNA-templated transcription"/>
    <property type="evidence" value="ECO:0007669"/>
    <property type="project" value="TreeGrafter"/>
</dbReference>
<name>A0AAF1AHA3_DAUCS</name>
<sequence length="145" mass="15803">MDKAETDSSTRSNKKQKTSSYSRRGCMKGKGGEENGLCNYRGVRQRKWGKWVAEIRHPGSRVWLGTFNTSVEAALAYDDAALKMYGPSATLNLPVTTSSTNTTGAAAGPDIIEPSCGNDLSGEISVLLEDFQDLAPPTLLNWWKD</sequence>
<evidence type="ECO:0000256" key="2">
    <source>
        <dbReference type="ARBA" id="ARBA00022821"/>
    </source>
</evidence>
<dbReference type="AlphaFoldDB" id="A0AAF1AHA3"/>
<evidence type="ECO:0000256" key="9">
    <source>
        <dbReference type="ARBA" id="ARBA00024343"/>
    </source>
</evidence>
<keyword evidence="13" id="KW-1185">Reference proteome</keyword>
<reference evidence="12" key="1">
    <citation type="journal article" date="2016" name="Nat. Genet.">
        <title>A high-quality carrot genome assembly provides new insights into carotenoid accumulation and asterid genome evolution.</title>
        <authorList>
            <person name="Iorizzo M."/>
            <person name="Ellison S."/>
            <person name="Senalik D."/>
            <person name="Zeng P."/>
            <person name="Satapoomin P."/>
            <person name="Huang J."/>
            <person name="Bowman M."/>
            <person name="Iovene M."/>
            <person name="Sanseverino W."/>
            <person name="Cavagnaro P."/>
            <person name="Yildiz M."/>
            <person name="Macko-Podgorni A."/>
            <person name="Moranska E."/>
            <person name="Grzebelus E."/>
            <person name="Grzebelus D."/>
            <person name="Ashrafi H."/>
            <person name="Zheng Z."/>
            <person name="Cheng S."/>
            <person name="Spooner D."/>
            <person name="Van Deynze A."/>
            <person name="Simon P."/>
        </authorList>
    </citation>
    <scope>NUCLEOTIDE SEQUENCE</scope>
    <source>
        <tissue evidence="12">Leaf</tissue>
    </source>
</reference>
<evidence type="ECO:0000259" key="11">
    <source>
        <dbReference type="PROSITE" id="PS51032"/>
    </source>
</evidence>
<evidence type="ECO:0000256" key="1">
    <source>
        <dbReference type="ARBA" id="ARBA00004123"/>
    </source>
</evidence>
<dbReference type="GO" id="GO:0006952">
    <property type="term" value="P:defense response"/>
    <property type="evidence" value="ECO:0007669"/>
    <property type="project" value="UniProtKB-KW"/>
</dbReference>
<feature type="domain" description="AP2/ERF" evidence="11">
    <location>
        <begin position="39"/>
        <end position="94"/>
    </location>
</feature>
<dbReference type="PANTHER" id="PTHR31241">
    <property type="entry name" value="DEHYDRATION-RESPONSIVE ELEMENT-BINDING PROTEIN 2C"/>
    <property type="match status" value="1"/>
</dbReference>
<evidence type="ECO:0000313" key="13">
    <source>
        <dbReference type="Proteomes" id="UP000077755"/>
    </source>
</evidence>
<comment type="similarity">
    <text evidence="9">Belongs to the AP2/ERF transcription factor family. ERF subfamily.</text>
</comment>
<dbReference type="InterPro" id="IPR036955">
    <property type="entry name" value="AP2/ERF_dom_sf"/>
</dbReference>
<keyword evidence="3" id="KW-0805">Transcription regulation</keyword>
<dbReference type="InterPro" id="IPR001471">
    <property type="entry name" value="AP2/ERF_dom"/>
</dbReference>
<dbReference type="CDD" id="cd00018">
    <property type="entry name" value="AP2"/>
    <property type="match status" value="1"/>
</dbReference>
<protein>
    <recommendedName>
        <fullName evidence="11">AP2/ERF domain-containing protein</fullName>
    </recommendedName>
</protein>
<gene>
    <name evidence="12" type="ORF">DCAR_0102786</name>
</gene>
<keyword evidence="8" id="KW-0539">Nucleus</keyword>
<dbReference type="SUPFAM" id="SSF54171">
    <property type="entry name" value="DNA-binding domain"/>
    <property type="match status" value="1"/>
</dbReference>
<dbReference type="GO" id="GO:0000976">
    <property type="term" value="F:transcription cis-regulatory region binding"/>
    <property type="evidence" value="ECO:0007669"/>
    <property type="project" value="TreeGrafter"/>
</dbReference>
<organism evidence="12 13">
    <name type="scientific">Daucus carota subsp. sativus</name>
    <name type="common">Carrot</name>
    <dbReference type="NCBI Taxonomy" id="79200"/>
    <lineage>
        <taxon>Eukaryota</taxon>
        <taxon>Viridiplantae</taxon>
        <taxon>Streptophyta</taxon>
        <taxon>Embryophyta</taxon>
        <taxon>Tracheophyta</taxon>
        <taxon>Spermatophyta</taxon>
        <taxon>Magnoliopsida</taxon>
        <taxon>eudicotyledons</taxon>
        <taxon>Gunneridae</taxon>
        <taxon>Pentapetalae</taxon>
        <taxon>asterids</taxon>
        <taxon>campanulids</taxon>
        <taxon>Apiales</taxon>
        <taxon>Apiaceae</taxon>
        <taxon>Apioideae</taxon>
        <taxon>Scandiceae</taxon>
        <taxon>Daucinae</taxon>
        <taxon>Daucus</taxon>
        <taxon>Daucus sect. Daucus</taxon>
    </lineage>
</organism>
<evidence type="ECO:0000256" key="8">
    <source>
        <dbReference type="ARBA" id="ARBA00023242"/>
    </source>
</evidence>
<keyword evidence="5" id="KW-0238">DNA-binding</keyword>
<evidence type="ECO:0000256" key="10">
    <source>
        <dbReference type="SAM" id="MobiDB-lite"/>
    </source>
</evidence>